<dbReference type="PANTHER" id="PTHR12199">
    <property type="entry name" value="INTERPHOTORECEPTOR MATRIX PROTEOGLYCAN"/>
    <property type="match status" value="1"/>
</dbReference>
<evidence type="ECO:0000259" key="13">
    <source>
        <dbReference type="PROSITE" id="PS50024"/>
    </source>
</evidence>
<dbReference type="PROSITE" id="PS50024">
    <property type="entry name" value="SEA"/>
    <property type="match status" value="2"/>
</dbReference>
<evidence type="ECO:0000256" key="5">
    <source>
        <dbReference type="ARBA" id="ARBA00022530"/>
    </source>
</evidence>
<feature type="domain" description="SEA" evidence="13">
    <location>
        <begin position="2673"/>
        <end position="2786"/>
    </location>
</feature>
<feature type="compositionally biased region" description="Basic and acidic residues" evidence="11">
    <location>
        <begin position="727"/>
        <end position="740"/>
    </location>
</feature>
<evidence type="ECO:0000256" key="6">
    <source>
        <dbReference type="ARBA" id="ARBA00022674"/>
    </source>
</evidence>
<reference evidence="14" key="1">
    <citation type="submission" date="2014-08" db="EMBL/GenBank/DDBJ databases">
        <authorList>
            <person name="Senf B."/>
            <person name="Petzold A."/>
            <person name="Downie B.R."/>
            <person name="Koch P."/>
            <person name="Platzer M."/>
        </authorList>
    </citation>
    <scope>NUCLEOTIDE SEQUENCE [LARGE SCALE GENOMIC DNA]</scope>
    <source>
        <strain evidence="14">GRZ</strain>
    </source>
</reference>
<evidence type="ECO:0000256" key="3">
    <source>
        <dbReference type="ARBA" id="ARBA00004593"/>
    </source>
</evidence>
<feature type="compositionally biased region" description="Basic and acidic residues" evidence="11">
    <location>
        <begin position="541"/>
        <end position="553"/>
    </location>
</feature>
<feature type="region of interest" description="Disordered" evidence="11">
    <location>
        <begin position="2391"/>
        <end position="2588"/>
    </location>
</feature>
<dbReference type="InterPro" id="IPR000082">
    <property type="entry name" value="SEA_dom"/>
</dbReference>
<keyword evidence="8" id="KW-0677">Repeat</keyword>
<keyword evidence="7" id="KW-0732">Signal</keyword>
<dbReference type="GO" id="GO:0007601">
    <property type="term" value="P:visual perception"/>
    <property type="evidence" value="ECO:0007669"/>
    <property type="project" value="InterPro"/>
</dbReference>
<keyword evidence="6" id="KW-0358">Heparin-binding</keyword>
<feature type="compositionally biased region" description="Acidic residues" evidence="11">
    <location>
        <begin position="1526"/>
        <end position="1543"/>
    </location>
</feature>
<evidence type="ECO:0000256" key="4">
    <source>
        <dbReference type="ARBA" id="ARBA00022525"/>
    </source>
</evidence>
<feature type="compositionally biased region" description="Polar residues" evidence="11">
    <location>
        <begin position="510"/>
        <end position="522"/>
    </location>
</feature>
<feature type="region of interest" description="Disordered" evidence="11">
    <location>
        <begin position="2001"/>
        <end position="2069"/>
    </location>
</feature>
<keyword evidence="4" id="KW-0964">Secreted</keyword>
<feature type="region of interest" description="Disordered" evidence="11">
    <location>
        <begin position="1560"/>
        <end position="1588"/>
    </location>
</feature>
<feature type="region of interest" description="Disordered" evidence="11">
    <location>
        <begin position="2203"/>
        <end position="2230"/>
    </location>
</feature>
<dbReference type="InterPro" id="IPR036364">
    <property type="entry name" value="SEA_dom_sf"/>
</dbReference>
<comment type="subcellular location">
    <subcellularLocation>
        <location evidence="2">Cell projection</location>
        <location evidence="2">Cilium</location>
        <location evidence="2">Photoreceptor outer segment</location>
    </subcellularLocation>
    <subcellularLocation>
        <location evidence="1">Photoreceptor inner segment</location>
    </subcellularLocation>
    <subcellularLocation>
        <location evidence="3">Secreted</location>
        <location evidence="3">Extracellular space</location>
        <location evidence="3">Extracellular matrix</location>
        <location evidence="3">Interphotoreceptor matrix</location>
    </subcellularLocation>
</comment>
<dbReference type="GO" id="GO:0005540">
    <property type="term" value="F:hyaluronic acid binding"/>
    <property type="evidence" value="ECO:0007669"/>
    <property type="project" value="TreeGrafter"/>
</dbReference>
<reference evidence="14" key="3">
    <citation type="submission" date="2025-09" db="UniProtKB">
        <authorList>
            <consortium name="Ensembl"/>
        </authorList>
    </citation>
    <scope>IDENTIFICATION</scope>
</reference>
<feature type="compositionally biased region" description="Basic and acidic residues" evidence="11">
    <location>
        <begin position="114"/>
        <end position="123"/>
    </location>
</feature>
<organism evidence="14 15">
    <name type="scientific">Nothobranchius furzeri</name>
    <name type="common">Turquoise killifish</name>
    <dbReference type="NCBI Taxonomy" id="105023"/>
    <lineage>
        <taxon>Eukaryota</taxon>
        <taxon>Metazoa</taxon>
        <taxon>Chordata</taxon>
        <taxon>Craniata</taxon>
        <taxon>Vertebrata</taxon>
        <taxon>Euteleostomi</taxon>
        <taxon>Actinopterygii</taxon>
        <taxon>Neopterygii</taxon>
        <taxon>Teleostei</taxon>
        <taxon>Neoteleostei</taxon>
        <taxon>Acanthomorphata</taxon>
        <taxon>Ovalentaria</taxon>
        <taxon>Atherinomorphae</taxon>
        <taxon>Cyprinodontiformes</taxon>
        <taxon>Nothobranchiidae</taxon>
        <taxon>Nothobranchius</taxon>
    </lineage>
</organism>
<feature type="compositionally biased region" description="Low complexity" evidence="11">
    <location>
        <begin position="2397"/>
        <end position="2412"/>
    </location>
</feature>
<keyword evidence="10" id="KW-0966">Cell projection</keyword>
<dbReference type="GO" id="GO:0001917">
    <property type="term" value="C:photoreceptor inner segment"/>
    <property type="evidence" value="ECO:0007669"/>
    <property type="project" value="UniProtKB-SubCell"/>
</dbReference>
<evidence type="ECO:0000256" key="8">
    <source>
        <dbReference type="ARBA" id="ARBA00022737"/>
    </source>
</evidence>
<evidence type="ECO:0000313" key="15">
    <source>
        <dbReference type="Proteomes" id="UP000694548"/>
    </source>
</evidence>
<feature type="compositionally biased region" description="Polar residues" evidence="11">
    <location>
        <begin position="2203"/>
        <end position="2217"/>
    </location>
</feature>
<keyword evidence="5" id="KW-0272">Extracellular matrix</keyword>
<feature type="compositionally biased region" description="Basic and acidic residues" evidence="11">
    <location>
        <begin position="1077"/>
        <end position="1172"/>
    </location>
</feature>
<feature type="compositionally biased region" description="Basic and acidic residues" evidence="11">
    <location>
        <begin position="791"/>
        <end position="802"/>
    </location>
</feature>
<feature type="compositionally biased region" description="Acidic residues" evidence="11">
    <location>
        <begin position="47"/>
        <end position="60"/>
    </location>
</feature>
<feature type="region of interest" description="Disordered" evidence="11">
    <location>
        <begin position="101"/>
        <end position="166"/>
    </location>
</feature>
<evidence type="ECO:0000256" key="9">
    <source>
        <dbReference type="ARBA" id="ARBA00023180"/>
    </source>
</evidence>
<name>A0A8C6MEP3_NOTFU</name>
<feature type="region of interest" description="Disordered" evidence="11">
    <location>
        <begin position="371"/>
        <end position="758"/>
    </location>
</feature>
<feature type="compositionally biased region" description="Low complexity" evidence="11">
    <location>
        <begin position="570"/>
        <end position="591"/>
    </location>
</feature>
<feature type="compositionally biased region" description="Basic and acidic residues" evidence="11">
    <location>
        <begin position="655"/>
        <end position="666"/>
    </location>
</feature>
<feature type="transmembrane region" description="Helical" evidence="12">
    <location>
        <begin position="2876"/>
        <end position="2900"/>
    </location>
</feature>
<feature type="region of interest" description="Disordered" evidence="11">
    <location>
        <begin position="775"/>
        <end position="1543"/>
    </location>
</feature>
<dbReference type="Gene3D" id="3.30.70.960">
    <property type="entry name" value="SEA domain"/>
    <property type="match status" value="1"/>
</dbReference>
<dbReference type="Pfam" id="PF01390">
    <property type="entry name" value="SEA"/>
    <property type="match status" value="2"/>
</dbReference>
<feature type="compositionally biased region" description="Basic and acidic residues" evidence="11">
    <location>
        <begin position="1494"/>
        <end position="1525"/>
    </location>
</feature>
<feature type="compositionally biased region" description="Polar residues" evidence="11">
    <location>
        <begin position="2013"/>
        <end position="2026"/>
    </location>
</feature>
<feature type="compositionally biased region" description="Basic and acidic residues" evidence="11">
    <location>
        <begin position="489"/>
        <end position="509"/>
    </location>
</feature>
<dbReference type="InterPro" id="IPR039861">
    <property type="entry name" value="IMPG"/>
</dbReference>
<feature type="region of interest" description="Disordered" evidence="11">
    <location>
        <begin position="32"/>
        <end position="72"/>
    </location>
</feature>
<protein>
    <recommendedName>
        <fullName evidence="13">SEA domain-containing protein</fullName>
    </recommendedName>
</protein>
<keyword evidence="12" id="KW-0812">Transmembrane</keyword>
<dbReference type="PROSITE" id="PS01186">
    <property type="entry name" value="EGF_2"/>
    <property type="match status" value="1"/>
</dbReference>
<evidence type="ECO:0000313" key="14">
    <source>
        <dbReference type="Ensembl" id="ENSNFUP00015035551.1"/>
    </source>
</evidence>
<sequence length="3025" mass="334222">MMNQEKPSPGFGLVSWTPSLSVTEGHLQEAATTTLTGIPKDLTSDSAAEDAPEDSNDILDNEGGLTSQSPAQVTVYSESLNVGDTAKETVEVTSEVVYSVPHQPFSGMDEEANEDKTLPDLDKVLPNIPEDSEEINLLNPEEDEPSSESDAPVHPTKADVLQKPSVTLPKETFTEGPLKEITEVPLETTTKGFLIPGVKDFEDNYFDTIPDGALPGEDLADPTEILHKLKNETLPHAPQASVSLESEGNIQTLQVEHPSEAAVEVSRDETKVAMEATPTMFMMVDPEEEADITGNELPEQELAGEVLSHVSILTTTSEMEPETLDKPGEDRPADIFGVTSEATLISHDDKDVDVAEESPTVGTIIVEETFKKDVFVPSKPKEEEQVGEQHGQISVSEDKSADETLQTEDISVEPDRTAVTVEESTEAPPKPVKGTDTPETFPGPDEQEKLNVIEESQPEEQATPTEPSGGVTKELQPSEITAEVSPEAEPARKHTEEPTHEVKTDKQASERTLSSVESATESASKELPEQPLEPATEAGVAEEKPRTTERPPQRSEPTGQLETEIKVTKESTQQTELTEQTTKTKLQEPTKGPLQALEPVHVLEPTKGPIQVLEPRKEPIQVQEPTKKPVKVPKPSQESVQVLHHTKGPVQVLEPTKEPIKAHEPSQKPVTVLELTNEKPLIPQPTKQPIQVQEPSQEPTEVPQPTKDPVKVPEPSQESVHVLQPSEKPKQVVDSSREPASEGYPSEESVQEADVLQSKTGTTTELLIKELVQNIDFITESSPETEATTKPAEETRPMKETIPETGTDPAESTSKQAEELERIQQQAKETEPTREPSKEEQLTREPAKEAEPTTEPTKDTETTKESIRDAEPTGEPTKEAEPTREPTKDTEPTRESIRDAEPKREPIKEAEPTREPTKDTEPTRESIRDAEPTREPTKDTEPARESIKDSEPTREPTKEAEPAREPTKDTEPTRESIRDAEPTRESTKKAEPTRESIKDAEPTREPTEEAEPTREPIKKAEPTRESIKDAEPTREPTEEAEPTREPIKIAEPTRASIKVAETTREPAEEAEPTEDAEPTREPTEEAEPTREPIKNAEPTRESIKDAEPTREPAEEAEPTREPTEDAEPTREPTEEAEPTREPIKKAEPTRESIKDAEPTREPTEEAEPTREPTEEEEPTREPIKKAEPTRESIKDAEPTREPNEEAESTREPTEEAEPTREPTEEAEPTREPIKKAELTRESIKDAEPTREPTEEAESTREPTEEAEPTREPFKKSEPTRESIKVAEPTREPTKEAELTRVPAKDAEPTRESIKGAEPTREPTKEAELTRVPAKDAEPTREPTKDAELITEPAKEAEITREPTEDAEITRETIKCAELTREPTEHAEPTREPTKDAEITRESIKGAEPTREPTEDAEPTREPTKDAEITRESIKGAEPTREPTEEAEPTREQAEDKYIEEIAGEKRITEEHAKESKPEVEPHEDETDVYQTSVDIKKEMSEGELLENREDRTSETKGILEDKAETEAVDSMEPDTPIESEDEVTPVVAVVPEDVEELFPFTVVNETPEPGTTITSPVGSDVDGLPETTTKITSPELKVTEDIPELRGPSETMTEVHQWLTSGEETTRELGPEERPTEDFVPSEDLVQVVLSPAEDVEVTYESAADRTEESDDGIILETTEEVTAERTTVGGPGVAIHASTVEVITKHVMETNNGNFPDPTELPSEEDLLLGNNGLLAERENLIGNEIDDTSLRPQRPLKDKVVELRIKLKGETFNDALRDPSSFEYQQLARQFRHKVEDGFKRLPGFKSINIIEFRPQKDLDRGLVVKVHYAIVLEVEADGGGISTDTLDFITLQNNLVERSYLGAAEQPTVIYTITDLRNYITEALHKDDFLANTSLETLEPDENVLPPVKPTSKPADSYNNMDNILAAEKPPDAPSHETDVSDVFLKKEDFLFDTFDQWKVPQTEAVSENDVFMFEESTVPPSSAEFLGKTLDLAPLSKDGGSLEEEEFLPSNTPNSGDETQTVVHLVPPEDSSRVPPTVRTTSSKDNFEDSSGSGFSGDGQGSDIWHTAESSDMIYNRGDGGLEVLPPPDLEVEDEDMTAVETLSSKAEDLVSDREEFTGTGVLRETTTSAFEELTLKEHSEEPVLDDVLLTPLISSEPQDSTPTQIPVFSTKRTLSEEASVHAEEASGFHEDYSLTETHTVPSSVTDSPQPESDTQKVPGPTSSTISLQETTVKTEVLAETVAEISETTPPSKSSEALPEEIQIEDLPPPVPVHSVTVSDISSESVTDEVFSDKPEHPLIETRIHEEVQILEEQHLESGTSAGPTKAPDQDLVVDEVFIFTTTKSPVPIPDHSSSLVLSPEKDSPFTRVSDSVPEDEDLFHQVDQNHQEGTEVPVSPQSLDSSQSTSVGKMESALHDLQGSPDSSLPDQDLGPTTAEVSGGTKEQLGVELQPATTKASSVEGKAEPSEVKVQTSEVIKEPSQAIGEPSDVDTSGQEGKFKPSEMESKEFSQEEAEHLTKEEQLLEADLSGEVKPSVVKAEPSKGEVEPTGSKVEPSESDPGSLEKPVGQEEELFRTKTEPSGEIELSQGAVDGIILQTPASSLKKVNGSTPVIDLQPVEQDILDVPRIGVSIDLFQYGTGASEGESSGFSSENQGSDLQAFALPTRPGRDLTVFFSLRVTNMVFSMDLFNKSSSEYKALEQRFVELLVPYLQSNLSNFQNLEILNFRNGSIVVNSRMRFGKPVPKEVTNIIYLILEDFANNAYQTMNLAIDKHSLDVESGDRADPCKFQACNEFSKCKVNQWSGEAECVCDPGYLSVDDLPCQSICEVQHDFCLNDGKCDIIPEKGAICRCRVGENWWYRGEHCEEYVSEPLVVGIAIASVAGFLLVAGGIIIFLARTLREQYDDEDSENPLRQGDGAPTLKSATKFNQMYENDPVTAQYYHRYDDTPPQYHYCCDSTLPQDSSSDLNSEEIQKILQNTTLTREEIQERLRIIELCSRDQRFADFMRQTQVFLERRGSSTT</sequence>
<accession>A0A8C6MEP3</accession>
<dbReference type="GO" id="GO:0001750">
    <property type="term" value="C:photoreceptor outer segment"/>
    <property type="evidence" value="ECO:0007669"/>
    <property type="project" value="UniProtKB-SubCell"/>
</dbReference>
<feature type="region of interest" description="Disordered" evidence="11">
    <location>
        <begin position="2353"/>
        <end position="2376"/>
    </location>
</feature>
<evidence type="ECO:0000256" key="7">
    <source>
        <dbReference type="ARBA" id="ARBA00022729"/>
    </source>
</evidence>
<dbReference type="Ensembl" id="ENSNFUT00015037127.1">
    <property type="protein sequence ID" value="ENSNFUP00015035551.1"/>
    <property type="gene ID" value="ENSNFUG00015017262.1"/>
</dbReference>
<keyword evidence="12" id="KW-0472">Membrane</keyword>
<feature type="compositionally biased region" description="Basic and acidic residues" evidence="11">
    <location>
        <begin position="816"/>
        <end position="1048"/>
    </location>
</feature>
<evidence type="ECO:0000256" key="2">
    <source>
        <dbReference type="ARBA" id="ARBA00004504"/>
    </source>
</evidence>
<evidence type="ECO:0000256" key="12">
    <source>
        <dbReference type="SAM" id="Phobius"/>
    </source>
</evidence>
<keyword evidence="12" id="KW-1133">Transmembrane helix</keyword>
<keyword evidence="15" id="KW-1185">Reference proteome</keyword>
<feature type="region of interest" description="Disordered" evidence="11">
    <location>
        <begin position="2247"/>
        <end position="2275"/>
    </location>
</feature>
<feature type="compositionally biased region" description="Basic and acidic residues" evidence="11">
    <location>
        <begin position="1624"/>
        <end position="1637"/>
    </location>
</feature>
<dbReference type="SUPFAM" id="SSF82671">
    <property type="entry name" value="SEA domain"/>
    <property type="match status" value="2"/>
</dbReference>
<evidence type="ECO:0000256" key="10">
    <source>
        <dbReference type="ARBA" id="ARBA00023273"/>
    </source>
</evidence>
<dbReference type="PANTHER" id="PTHR12199:SF4">
    <property type="entry name" value="INTERPHOTORECEPTOR MATRIX PROTEOGLYCAN 2"/>
    <property type="match status" value="1"/>
</dbReference>
<feature type="compositionally biased region" description="Basic and acidic residues" evidence="11">
    <location>
        <begin position="1179"/>
        <end position="1480"/>
    </location>
</feature>
<evidence type="ECO:0000256" key="1">
    <source>
        <dbReference type="ARBA" id="ARBA00004437"/>
    </source>
</evidence>
<reference evidence="14" key="2">
    <citation type="submission" date="2025-08" db="UniProtKB">
        <authorList>
            <consortium name="Ensembl"/>
        </authorList>
    </citation>
    <scope>IDENTIFICATION</scope>
</reference>
<keyword evidence="9" id="KW-0325">Glycoprotein</keyword>
<dbReference type="GO" id="GO:0033165">
    <property type="term" value="C:interphotoreceptor matrix"/>
    <property type="evidence" value="ECO:0007669"/>
    <property type="project" value="UniProtKB-SubCell"/>
</dbReference>
<proteinExistence type="predicted"/>
<dbReference type="Proteomes" id="UP000694548">
    <property type="component" value="Chromosome sgr10"/>
</dbReference>
<feature type="compositionally biased region" description="Basic and acidic residues" evidence="11">
    <location>
        <begin position="371"/>
        <end position="384"/>
    </location>
</feature>
<dbReference type="SMART" id="SM00200">
    <property type="entry name" value="SEA"/>
    <property type="match status" value="2"/>
</dbReference>
<evidence type="ECO:0000256" key="11">
    <source>
        <dbReference type="SAM" id="MobiDB-lite"/>
    </source>
</evidence>
<dbReference type="GO" id="GO:0008201">
    <property type="term" value="F:heparin binding"/>
    <property type="evidence" value="ECO:0007669"/>
    <property type="project" value="UniProtKB-KW"/>
</dbReference>
<feature type="region of interest" description="Disordered" evidence="11">
    <location>
        <begin position="1621"/>
        <end position="1640"/>
    </location>
</feature>
<feature type="compositionally biased region" description="Polar residues" evidence="11">
    <location>
        <begin position="2250"/>
        <end position="2259"/>
    </location>
</feature>
<feature type="domain" description="SEA" evidence="13">
    <location>
        <begin position="1759"/>
        <end position="1878"/>
    </location>
</feature>
<feature type="compositionally biased region" description="Acidic residues" evidence="11">
    <location>
        <begin position="130"/>
        <end position="147"/>
    </location>
</feature>
<dbReference type="GeneTree" id="ENSGT00530000063503"/>
<dbReference type="InterPro" id="IPR000742">
    <property type="entry name" value="EGF"/>
</dbReference>
<feature type="compositionally biased region" description="Basic and acidic residues" evidence="11">
    <location>
        <begin position="2501"/>
        <end position="2526"/>
    </location>
</feature>
<feature type="compositionally biased region" description="Polar residues" evidence="11">
    <location>
        <begin position="685"/>
        <end position="699"/>
    </location>
</feature>